<dbReference type="Gene3D" id="3.40.630.30">
    <property type="match status" value="1"/>
</dbReference>
<dbReference type="GO" id="GO:1990189">
    <property type="term" value="F:protein N-terminal-serine acetyltransferase activity"/>
    <property type="evidence" value="ECO:0007669"/>
    <property type="project" value="TreeGrafter"/>
</dbReference>
<protein>
    <recommendedName>
        <fullName evidence="1">N-acetyltransferase domain-containing protein</fullName>
    </recommendedName>
</protein>
<dbReference type="SUPFAM" id="SSF55729">
    <property type="entry name" value="Acyl-CoA N-acyltransferases (Nat)"/>
    <property type="match status" value="1"/>
</dbReference>
<keyword evidence="3" id="KW-1185">Reference proteome</keyword>
<dbReference type="PANTHER" id="PTHR43441:SF12">
    <property type="entry name" value="RIBOSOMAL N-ACETYLTRANSFERASE YDAF-RELATED"/>
    <property type="match status" value="1"/>
</dbReference>
<evidence type="ECO:0000313" key="3">
    <source>
        <dbReference type="Proteomes" id="UP000050482"/>
    </source>
</evidence>
<dbReference type="PANTHER" id="PTHR43441">
    <property type="entry name" value="RIBOSOMAL-PROTEIN-SERINE ACETYLTRANSFERASE"/>
    <property type="match status" value="1"/>
</dbReference>
<reference evidence="2 3" key="1">
    <citation type="submission" date="2015-09" db="EMBL/GenBank/DDBJ databases">
        <title>Draft genome sequence of Alicyclobacillus ferrooxydans DSM 22381.</title>
        <authorList>
            <person name="Hemp J."/>
        </authorList>
    </citation>
    <scope>NUCLEOTIDE SEQUENCE [LARGE SCALE GENOMIC DNA]</scope>
    <source>
        <strain evidence="2 3">TC-34</strain>
    </source>
</reference>
<evidence type="ECO:0000259" key="1">
    <source>
        <dbReference type="PROSITE" id="PS51186"/>
    </source>
</evidence>
<dbReference type="GO" id="GO:0008999">
    <property type="term" value="F:protein-N-terminal-alanine acetyltransferase activity"/>
    <property type="evidence" value="ECO:0007669"/>
    <property type="project" value="TreeGrafter"/>
</dbReference>
<proteinExistence type="predicted"/>
<name>A0A0P9ETW0_9BACL</name>
<dbReference type="STRING" id="471514.AN477_18735"/>
<dbReference type="InterPro" id="IPR051908">
    <property type="entry name" value="Ribosomal_N-acetyltransferase"/>
</dbReference>
<gene>
    <name evidence="2" type="ORF">AN477_18735</name>
</gene>
<dbReference type="PROSITE" id="PS51186">
    <property type="entry name" value="GNAT"/>
    <property type="match status" value="1"/>
</dbReference>
<dbReference type="PATRIC" id="fig|471514.4.peg.4678"/>
<dbReference type="EMBL" id="LJCO01000079">
    <property type="protein sequence ID" value="KPV42330.1"/>
    <property type="molecule type" value="Genomic_DNA"/>
</dbReference>
<feature type="domain" description="N-acetyltransferase" evidence="1">
    <location>
        <begin position="24"/>
        <end position="176"/>
    </location>
</feature>
<sequence length="182" mass="20669">MFYYRVRDDIHLKLLELQDAKDVFTLTDGNRTYLREWLPWVDSTVTVDDTTAFIQSTLKQFAANHGFQAGILYKHQLVGVIGLHGIHWGNRSSSIGYWLGENFQGNGIMTEACKAAVNIAFGEYGLNRVEIRAAVENHKSRAIPERLGFQQEGICRQAEWLYDHYVDHVIYGMLAADGSIDS</sequence>
<dbReference type="GO" id="GO:0005737">
    <property type="term" value="C:cytoplasm"/>
    <property type="evidence" value="ECO:0007669"/>
    <property type="project" value="TreeGrafter"/>
</dbReference>
<evidence type="ECO:0000313" key="2">
    <source>
        <dbReference type="EMBL" id="KPV42330.1"/>
    </source>
</evidence>
<dbReference type="Pfam" id="PF13302">
    <property type="entry name" value="Acetyltransf_3"/>
    <property type="match status" value="1"/>
</dbReference>
<dbReference type="AlphaFoldDB" id="A0A0P9ETW0"/>
<dbReference type="Proteomes" id="UP000050482">
    <property type="component" value="Unassembled WGS sequence"/>
</dbReference>
<dbReference type="OrthoDB" id="9799321at2"/>
<dbReference type="RefSeq" id="WP_054970701.1">
    <property type="nucleotide sequence ID" value="NZ_LJCO01000079.1"/>
</dbReference>
<dbReference type="InterPro" id="IPR000182">
    <property type="entry name" value="GNAT_dom"/>
</dbReference>
<dbReference type="InterPro" id="IPR016181">
    <property type="entry name" value="Acyl_CoA_acyltransferase"/>
</dbReference>
<organism evidence="2 3">
    <name type="scientific">Alicyclobacillus ferrooxydans</name>
    <dbReference type="NCBI Taxonomy" id="471514"/>
    <lineage>
        <taxon>Bacteria</taxon>
        <taxon>Bacillati</taxon>
        <taxon>Bacillota</taxon>
        <taxon>Bacilli</taxon>
        <taxon>Bacillales</taxon>
        <taxon>Alicyclobacillaceae</taxon>
        <taxon>Alicyclobacillus</taxon>
    </lineage>
</organism>
<comment type="caution">
    <text evidence="2">The sequence shown here is derived from an EMBL/GenBank/DDBJ whole genome shotgun (WGS) entry which is preliminary data.</text>
</comment>
<accession>A0A0P9ETW0</accession>